<keyword evidence="4" id="KW-1185">Reference proteome</keyword>
<evidence type="ECO:0000313" key="3">
    <source>
        <dbReference type="EMBL" id="QJW34828.1"/>
    </source>
</evidence>
<dbReference type="PANTHER" id="PTHR23416">
    <property type="entry name" value="SIALIC ACID SYNTHASE-RELATED"/>
    <property type="match status" value="1"/>
</dbReference>
<accession>A0A6M5UCL2</accession>
<evidence type="ECO:0000256" key="1">
    <source>
        <dbReference type="ARBA" id="ARBA00007274"/>
    </source>
</evidence>
<dbReference type="AlphaFoldDB" id="A0A6M5UCL2"/>
<dbReference type="EMBL" id="CP052757">
    <property type="protein sequence ID" value="QJW34828.1"/>
    <property type="molecule type" value="Genomic_DNA"/>
</dbReference>
<dbReference type="InterPro" id="IPR051159">
    <property type="entry name" value="Hexapeptide_acetyltransf"/>
</dbReference>
<dbReference type="SUPFAM" id="SSF51161">
    <property type="entry name" value="Trimeric LpxA-like enzymes"/>
    <property type="match status" value="1"/>
</dbReference>
<dbReference type="GO" id="GO:0008374">
    <property type="term" value="F:O-acyltransferase activity"/>
    <property type="evidence" value="ECO:0007669"/>
    <property type="project" value="TreeGrafter"/>
</dbReference>
<dbReference type="GO" id="GO:0005829">
    <property type="term" value="C:cytosol"/>
    <property type="evidence" value="ECO:0007669"/>
    <property type="project" value="TreeGrafter"/>
</dbReference>
<dbReference type="Pfam" id="PF00132">
    <property type="entry name" value="Hexapep"/>
    <property type="match status" value="1"/>
</dbReference>
<dbReference type="PANTHER" id="PTHR23416:SF23">
    <property type="entry name" value="ACETYLTRANSFERASE C18B11.09C-RELATED"/>
    <property type="match status" value="1"/>
</dbReference>
<name>A0A6M5UCL2_9MICO</name>
<proteinExistence type="inferred from homology"/>
<reference evidence="4" key="1">
    <citation type="journal article" date="2022" name="Int. J. Syst. Evol. Microbiol.">
        <title>Cellulosimicrobium protaetiae sp. nov., isolated from the gut of the larva of Protaetia brevitarsis seulensis.</title>
        <authorList>
            <person name="Le Han H."/>
            <person name="Nguyen T.T.H."/>
            <person name="Li Z."/>
            <person name="Shin N.R."/>
            <person name="Kim S.G."/>
        </authorList>
    </citation>
    <scope>NUCLEOTIDE SEQUENCE [LARGE SCALE GENOMIC DNA]</scope>
    <source>
        <strain evidence="4">BI34</strain>
    </source>
</reference>
<protein>
    <submittedName>
        <fullName evidence="3">Acyltransferase</fullName>
    </submittedName>
</protein>
<dbReference type="KEGG" id="cprt:FIC82_000045"/>
<evidence type="ECO:0000256" key="2">
    <source>
        <dbReference type="ARBA" id="ARBA00022679"/>
    </source>
</evidence>
<dbReference type="CDD" id="cd04647">
    <property type="entry name" value="LbH_MAT_like"/>
    <property type="match status" value="1"/>
</dbReference>
<dbReference type="InterPro" id="IPR001451">
    <property type="entry name" value="Hexapep"/>
</dbReference>
<comment type="similarity">
    <text evidence="1">Belongs to the transferase hexapeptide repeat family.</text>
</comment>
<keyword evidence="2 3" id="KW-0808">Transferase</keyword>
<organism evidence="3 4">
    <name type="scientific">Cellulosimicrobium protaetiae</name>
    <dbReference type="NCBI Taxonomy" id="2587808"/>
    <lineage>
        <taxon>Bacteria</taxon>
        <taxon>Bacillati</taxon>
        <taxon>Actinomycetota</taxon>
        <taxon>Actinomycetes</taxon>
        <taxon>Micrococcales</taxon>
        <taxon>Promicromonosporaceae</taxon>
        <taxon>Cellulosimicrobium</taxon>
    </lineage>
</organism>
<dbReference type="InterPro" id="IPR011004">
    <property type="entry name" value="Trimer_LpxA-like_sf"/>
</dbReference>
<evidence type="ECO:0000313" key="4">
    <source>
        <dbReference type="Proteomes" id="UP000451354"/>
    </source>
</evidence>
<gene>
    <name evidence="3" type="ORF">FIC82_000045</name>
</gene>
<keyword evidence="3" id="KW-0012">Acyltransferase</keyword>
<dbReference type="RefSeq" id="WP_154797083.1">
    <property type="nucleotide sequence ID" value="NZ_CP052757.1"/>
</dbReference>
<sequence length="216" mass="22619">MTTLYDNEYPCRPDWPLLGESVGGALRAHGVEVGEGTSFVGVPRVAFTQVADSEDGPRALRRDDFRGAIRIGARCYVESSMNPAFHSQPVRLSSVKVADREAGRIVVGDDVVLQGVAIVAYEHVEIGDGVMFGPLVTIMDSSGHPLRDRGGAREAARITSAPVRVGDGAWVGTGATILKGVEIGEGGVVGAQSVVYESVPAGAVVVGNPARVVKRL</sequence>
<dbReference type="Proteomes" id="UP000451354">
    <property type="component" value="Chromosome"/>
</dbReference>
<dbReference type="Gene3D" id="2.160.10.10">
    <property type="entry name" value="Hexapeptide repeat proteins"/>
    <property type="match status" value="1"/>
</dbReference>
<dbReference type="OrthoDB" id="2643438at2"/>